<proteinExistence type="inferred from homology"/>
<feature type="compositionally biased region" description="Basic and acidic residues" evidence="4">
    <location>
        <begin position="1093"/>
        <end position="1105"/>
    </location>
</feature>
<feature type="compositionally biased region" description="Basic and acidic residues" evidence="4">
    <location>
        <begin position="625"/>
        <end position="651"/>
    </location>
</feature>
<sequence length="1114" mass="123298">MHPMRGGGPPSQNTFPPWMQAAPSQPFPQHLQQQQQQQQQQPMPWQNLENMQRIQQVQFHQPDQARRQLNGNFNPNALPPGFGPGGMQNPNQNPYQSAAMPVSFAGSHLLYSNPPPPGAQHFHGMNFHAAPAMPNGMSTPNPSFRQTHTQASGPAPQIFGTGMAASGYMASNVPEAGRGGAPRPAESDPARSGGNNYLQTLLNQSLRGQHHHHQQQQQHHQQVFHGHIDTQAHGSHALLPAGNLTPGPAVMQGFSGRVPPPNVMPPMLNGLPMPVPVGPYGSSGHPGMQFAATHGSMHNPILPLPPGMPSASPMEATDAHALPQLMNVAGSVEDAPVKEVLMSLKEFLMGDPKADKLSVAEAQAKYEAYKVDFERRNPDSFFAAHCNEDWFHEKYDPVRIRALVDDARDRIQKRAELFKCEFELARCAGRPEVVVPTLQEPNFPVILPEESEGSVLGNSLYIRYDSRKLSRALLWKIMSGELLESDEGSGDDQKQEADADPVASQRDAASVKLDIDENERKKGSEEVSAVELVGASHLEGSKLSHDKSNMESVREFIDLRRSNHVGKVSGSRKNLPSKLLLVDLTLLPSYFACAKYVSEEEALRAMKYLQGFEVFESDVQADREQAERKRMKDELDRLGVEDADPNAKENSESGDDSSSDQSESGGDQHARGVSETDSDSSSASSSLDSGTLRAKKRARKGETGRAKAGAVVWTLNVQQNIQQRGPRPSKSLLPEIFSSQERVAHDAKQAKQLCMHLNDLRGVSFSLRHSLKEWLDALATDSERLDFCIAYLRRVHRFCYYSGDEILNENRKLMLTFVRSGVLRLAVSECEAPTQDEEANKDALYENVVPAGSEVSGIEVQTVVTDAAVTKALARSLDEDAKVFKMAYRIGSGCDESDLKKPAERSAVESEVKIGLKSNRPKDADVKKEDEGGAGNSTRMAPCMVDAVLWEKGLLSDGVRARERAEWYWRYDHMVSEKTHQHKRCAYCDKLFKSADFLNLHLTKNHWEQLLEVLKEVDADVYLRNFLADPRKPTLEHGSSASKRQQAQQKKERAQGRKGQGQPNNKRARQQSQPSARDYDRPAKIFGGGGRYAHPDDVYHTDKEGPSLVEYSDI</sequence>
<feature type="region of interest" description="Disordered" evidence="4">
    <location>
        <begin position="1"/>
        <end position="43"/>
    </location>
</feature>
<keyword evidence="3" id="KW-0539">Nucleus</keyword>
<evidence type="ECO:0000256" key="4">
    <source>
        <dbReference type="SAM" id="MobiDB-lite"/>
    </source>
</evidence>
<dbReference type="AlphaFoldDB" id="A0A5J4YZJ6"/>
<reference evidence="7" key="1">
    <citation type="journal article" date="2019" name="Nat. Commun.">
        <title>Expansion of phycobilisome linker gene families in mesophilic red algae.</title>
        <authorList>
            <person name="Lee J."/>
            <person name="Kim D."/>
            <person name="Bhattacharya D."/>
            <person name="Yoon H.S."/>
        </authorList>
    </citation>
    <scope>NUCLEOTIDE SEQUENCE [LARGE SCALE GENOMIC DNA]</scope>
    <source>
        <strain evidence="7">CCMP 1328</strain>
    </source>
</reference>
<feature type="compositionally biased region" description="Low complexity" evidence="4">
    <location>
        <begin position="679"/>
        <end position="689"/>
    </location>
</feature>
<dbReference type="Pfam" id="PF12066">
    <property type="entry name" value="SERRATE_Ars2_N"/>
    <property type="match status" value="1"/>
</dbReference>
<evidence type="ECO:0000313" key="6">
    <source>
        <dbReference type="EMBL" id="KAA8496746.1"/>
    </source>
</evidence>
<protein>
    <submittedName>
        <fullName evidence="6">Serrate RNA effector molecule-like</fullName>
    </submittedName>
</protein>
<dbReference type="GO" id="GO:0016604">
    <property type="term" value="C:nuclear body"/>
    <property type="evidence" value="ECO:0007669"/>
    <property type="project" value="TreeGrafter"/>
</dbReference>
<comment type="subcellular location">
    <subcellularLocation>
        <location evidence="1">Nucleus</location>
    </subcellularLocation>
</comment>
<accession>A0A5J4YZJ6</accession>
<dbReference type="OrthoDB" id="342064at2759"/>
<evidence type="ECO:0000259" key="5">
    <source>
        <dbReference type="PROSITE" id="PS00028"/>
    </source>
</evidence>
<evidence type="ECO:0000256" key="1">
    <source>
        <dbReference type="ARBA" id="ARBA00004123"/>
    </source>
</evidence>
<feature type="compositionally biased region" description="Basic and acidic residues" evidence="4">
    <location>
        <begin position="513"/>
        <end position="525"/>
    </location>
</feature>
<feature type="compositionally biased region" description="Low complexity" evidence="4">
    <location>
        <begin position="1038"/>
        <end position="1048"/>
    </location>
</feature>
<dbReference type="Proteomes" id="UP000324585">
    <property type="component" value="Unassembled WGS sequence"/>
</dbReference>
<dbReference type="EMBL" id="VRMN01000002">
    <property type="protein sequence ID" value="KAA8496746.1"/>
    <property type="molecule type" value="Genomic_DNA"/>
</dbReference>
<gene>
    <name evidence="6" type="ORF">FVE85_0475</name>
</gene>
<evidence type="ECO:0000313" key="7">
    <source>
        <dbReference type="Proteomes" id="UP000324585"/>
    </source>
</evidence>
<organism evidence="6 7">
    <name type="scientific">Porphyridium purpureum</name>
    <name type="common">Red alga</name>
    <name type="synonym">Porphyridium cruentum</name>
    <dbReference type="NCBI Taxonomy" id="35688"/>
    <lineage>
        <taxon>Eukaryota</taxon>
        <taxon>Rhodophyta</taxon>
        <taxon>Bangiophyceae</taxon>
        <taxon>Porphyridiales</taxon>
        <taxon>Porphyridiaceae</taxon>
        <taxon>Porphyridium</taxon>
    </lineage>
</organism>
<feature type="region of interest" description="Disordered" evidence="4">
    <location>
        <begin position="484"/>
        <end position="527"/>
    </location>
</feature>
<comment type="similarity">
    <text evidence="2">Belongs to the ARS2 family.</text>
</comment>
<feature type="region of interest" description="Disordered" evidence="4">
    <location>
        <begin position="67"/>
        <end position="97"/>
    </location>
</feature>
<keyword evidence="7" id="KW-1185">Reference proteome</keyword>
<dbReference type="Pfam" id="PF04959">
    <property type="entry name" value="ARS2"/>
    <property type="match status" value="1"/>
</dbReference>
<dbReference type="InterPro" id="IPR007042">
    <property type="entry name" value="SERRATE/Ars2_C"/>
</dbReference>
<dbReference type="InterPro" id="IPR013087">
    <property type="entry name" value="Znf_C2H2_type"/>
</dbReference>
<feature type="region of interest" description="Disordered" evidence="4">
    <location>
        <begin position="625"/>
        <end position="703"/>
    </location>
</feature>
<feature type="region of interest" description="Disordered" evidence="4">
    <location>
        <begin position="171"/>
        <end position="196"/>
    </location>
</feature>
<dbReference type="InterPro" id="IPR039727">
    <property type="entry name" value="SE/Ars2"/>
</dbReference>
<evidence type="ECO:0000256" key="3">
    <source>
        <dbReference type="ARBA" id="ARBA00023242"/>
    </source>
</evidence>
<dbReference type="PANTHER" id="PTHR13165">
    <property type="entry name" value="ARSENITE-RESISTANCE PROTEIN 2"/>
    <property type="match status" value="1"/>
</dbReference>
<dbReference type="PROSITE" id="PS00028">
    <property type="entry name" value="ZINC_FINGER_C2H2_1"/>
    <property type="match status" value="1"/>
</dbReference>
<dbReference type="GO" id="GO:0031053">
    <property type="term" value="P:primary miRNA processing"/>
    <property type="evidence" value="ECO:0007669"/>
    <property type="project" value="TreeGrafter"/>
</dbReference>
<evidence type="ECO:0000256" key="2">
    <source>
        <dbReference type="ARBA" id="ARBA00005407"/>
    </source>
</evidence>
<dbReference type="PANTHER" id="PTHR13165:SF0">
    <property type="entry name" value="SERRATE RNA EFFECTOR MOLECULE HOMOLOG"/>
    <property type="match status" value="1"/>
</dbReference>
<feature type="region of interest" description="Disordered" evidence="4">
    <location>
        <begin position="1032"/>
        <end position="1114"/>
    </location>
</feature>
<dbReference type="InterPro" id="IPR021933">
    <property type="entry name" value="SERRATE/Ars2_N"/>
</dbReference>
<feature type="compositionally biased region" description="Low complexity" evidence="4">
    <location>
        <begin position="23"/>
        <end position="43"/>
    </location>
</feature>
<name>A0A5J4YZJ6_PORPP</name>
<comment type="caution">
    <text evidence="6">The sequence shown here is derived from an EMBL/GenBank/DDBJ whole genome shotgun (WGS) entry which is preliminary data.</text>
</comment>
<feature type="domain" description="C2H2-type" evidence="5">
    <location>
        <begin position="985"/>
        <end position="1006"/>
    </location>
</feature>